<comment type="similarity">
    <text evidence="2">Belongs to the SpxH family.</text>
</comment>
<sequence length="292" mass="33775">MDNLASNDNSQVDFCRIIDKPIEIYVFIDPLCPECWSLEPYIKKLAMEYGCYFKIRPIVSSNLTNLNNKPSKKSKDLASYWEKTACRTGMSCDGDLWYENPVSSPSIVALAIKAAELQGQRLGSKFLRKLQEYLFLDKKNISNENVLFEIADKVNLDLDEFKKDIHSNTAKRALKCDWNLTCEMDVEQLPTVVMFNREHDADGLRVSGLYNYNIYLRALFETLGKKVQPTRKPSLEDFLCHFEFVATKEVAVVFDWSIEKAEKELKKLVLKQKVKQVPVKYGMFWQYVNDAS</sequence>
<evidence type="ECO:0000313" key="4">
    <source>
        <dbReference type="Proteomes" id="UP000297975"/>
    </source>
</evidence>
<comment type="function">
    <text evidence="2">Adapter protein required for efficient degradation of Spx by ClpXP under non-stress conditions. Interaction with Spx stabilizes Spx and exposes the C-terminus of Spx for recognition and proteolysis by ClpXP.</text>
</comment>
<evidence type="ECO:0000256" key="2">
    <source>
        <dbReference type="HAMAP-Rule" id="MF_02245"/>
    </source>
</evidence>
<dbReference type="Gene3D" id="3.40.30.10">
    <property type="entry name" value="Glutaredoxin"/>
    <property type="match status" value="1"/>
</dbReference>
<comment type="caution">
    <text evidence="3">The sequence shown here is derived from an EMBL/GenBank/DDBJ whole genome shotgun (WGS) entry which is preliminary data.</text>
</comment>
<keyword evidence="1 2" id="KW-0963">Cytoplasm</keyword>
<dbReference type="PANTHER" id="PTHR13887">
    <property type="entry name" value="GLUTATHIONE S-TRANSFERASE KAPPA"/>
    <property type="match status" value="1"/>
</dbReference>
<reference evidence="3 4" key="1">
    <citation type="submission" date="2019-03" db="EMBL/GenBank/DDBJ databases">
        <authorList>
            <person name="He R.-H."/>
        </authorList>
    </citation>
    <scope>NUCLEOTIDE SEQUENCE [LARGE SCALE GENOMIC DNA]</scope>
    <source>
        <strain evidence="4">SH 714</strain>
    </source>
</reference>
<comment type="subcellular location">
    <subcellularLocation>
        <location evidence="2">Cytoplasm</location>
    </subcellularLocation>
</comment>
<dbReference type="AlphaFoldDB" id="A0A4Y8IHF2"/>
<dbReference type="InterPro" id="IPR046404">
    <property type="entry name" value="Adapter_SpxH"/>
</dbReference>
<dbReference type="CDD" id="cd03025">
    <property type="entry name" value="DsbA_FrnE_like"/>
    <property type="match status" value="1"/>
</dbReference>
<dbReference type="OrthoDB" id="9813770at2"/>
<dbReference type="EMBL" id="SOPW01000014">
    <property type="protein sequence ID" value="TFB15116.1"/>
    <property type="molecule type" value="Genomic_DNA"/>
</dbReference>
<evidence type="ECO:0000256" key="1">
    <source>
        <dbReference type="ARBA" id="ARBA00022490"/>
    </source>
</evidence>
<gene>
    <name evidence="2" type="primary">spxH</name>
    <name evidence="3" type="ORF">E3U55_12395</name>
</gene>
<dbReference type="PANTHER" id="PTHR13887:SF47">
    <property type="entry name" value="CLPXP ADAPTER PROTEIN SPXH"/>
    <property type="match status" value="1"/>
</dbReference>
<organism evidence="3 4">
    <name type="scientific">Filobacillus milosensis</name>
    <dbReference type="NCBI Taxonomy" id="94137"/>
    <lineage>
        <taxon>Bacteria</taxon>
        <taxon>Bacillati</taxon>
        <taxon>Bacillota</taxon>
        <taxon>Bacilli</taxon>
        <taxon>Bacillales</taxon>
        <taxon>Bacillaceae</taxon>
        <taxon>Filobacillus</taxon>
    </lineage>
</organism>
<dbReference type="Proteomes" id="UP000297975">
    <property type="component" value="Unassembled WGS sequence"/>
</dbReference>
<comment type="subunit">
    <text evidence="2">Interacts with Spx.</text>
</comment>
<dbReference type="SUPFAM" id="SSF52833">
    <property type="entry name" value="Thioredoxin-like"/>
    <property type="match status" value="1"/>
</dbReference>
<dbReference type="HAMAP" id="MF_02245">
    <property type="entry name" value="Adapter_SpxH"/>
    <property type="match status" value="1"/>
</dbReference>
<accession>A0A4Y8IHF2</accession>
<dbReference type="InterPro" id="IPR036249">
    <property type="entry name" value="Thioredoxin-like_sf"/>
</dbReference>
<name>A0A4Y8IHF2_9BACI</name>
<proteinExistence type="inferred from homology"/>
<dbReference type="GO" id="GO:0005737">
    <property type="term" value="C:cytoplasm"/>
    <property type="evidence" value="ECO:0007669"/>
    <property type="project" value="UniProtKB-SubCell"/>
</dbReference>
<protein>
    <recommendedName>
        <fullName evidence="2">ClpXP adapter protein SpxH</fullName>
    </recommendedName>
</protein>
<evidence type="ECO:0000313" key="3">
    <source>
        <dbReference type="EMBL" id="TFB15116.1"/>
    </source>
</evidence>
<keyword evidence="4" id="KW-1185">Reference proteome</keyword>
<dbReference type="Pfam" id="PF13743">
    <property type="entry name" value="Thioredoxin_5"/>
    <property type="match status" value="1"/>
</dbReference>